<dbReference type="InterPro" id="IPR002545">
    <property type="entry name" value="CheW-lke_dom"/>
</dbReference>
<accession>A0A518B4C9</accession>
<sequence>MLALLFSIGDDRFALDTISVIEVAPMVDLTPIADAPAHVIGLFRYRERILPVIDFGTLLRDRPSHRRLSTRIIVMTTQGGHEPTRRCGIVAERVTDTLHYDAADLRDVGMRLDNAPFLDALLPTPEGMIRFVNGERLVAGLVANELITGAMEHEAWDSHSSSTD</sequence>
<proteinExistence type="predicted"/>
<organism evidence="2 3">
    <name type="scientific">Kolteria novifilia</name>
    <dbReference type="NCBI Taxonomy" id="2527975"/>
    <lineage>
        <taxon>Bacteria</taxon>
        <taxon>Pseudomonadati</taxon>
        <taxon>Planctomycetota</taxon>
        <taxon>Planctomycetia</taxon>
        <taxon>Kolteriales</taxon>
        <taxon>Kolteriaceae</taxon>
        <taxon>Kolteria</taxon>
    </lineage>
</organism>
<dbReference type="RefSeq" id="WP_419193599.1">
    <property type="nucleotide sequence ID" value="NZ_CP036279.1"/>
</dbReference>
<dbReference type="SMART" id="SM00260">
    <property type="entry name" value="CheW"/>
    <property type="match status" value="1"/>
</dbReference>
<dbReference type="GO" id="GO:0007165">
    <property type="term" value="P:signal transduction"/>
    <property type="evidence" value="ECO:0007669"/>
    <property type="project" value="InterPro"/>
</dbReference>
<dbReference type="PROSITE" id="PS50851">
    <property type="entry name" value="CHEW"/>
    <property type="match status" value="1"/>
</dbReference>
<feature type="domain" description="CheW-like" evidence="1">
    <location>
        <begin position="1"/>
        <end position="143"/>
    </location>
</feature>
<dbReference type="GO" id="GO:0006935">
    <property type="term" value="P:chemotaxis"/>
    <property type="evidence" value="ECO:0007669"/>
    <property type="project" value="InterPro"/>
</dbReference>
<dbReference type="PANTHER" id="PTHR22617">
    <property type="entry name" value="CHEMOTAXIS SENSOR HISTIDINE KINASE-RELATED"/>
    <property type="match status" value="1"/>
</dbReference>
<dbReference type="InterPro" id="IPR039315">
    <property type="entry name" value="CheW"/>
</dbReference>
<dbReference type="Proteomes" id="UP000317093">
    <property type="component" value="Chromosome"/>
</dbReference>
<dbReference type="AlphaFoldDB" id="A0A518B4C9"/>
<evidence type="ECO:0000313" key="3">
    <source>
        <dbReference type="Proteomes" id="UP000317093"/>
    </source>
</evidence>
<reference evidence="2 3" key="1">
    <citation type="submission" date="2019-02" db="EMBL/GenBank/DDBJ databases">
        <title>Deep-cultivation of Planctomycetes and their phenomic and genomic characterization uncovers novel biology.</title>
        <authorList>
            <person name="Wiegand S."/>
            <person name="Jogler M."/>
            <person name="Boedeker C."/>
            <person name="Pinto D."/>
            <person name="Vollmers J."/>
            <person name="Rivas-Marin E."/>
            <person name="Kohn T."/>
            <person name="Peeters S.H."/>
            <person name="Heuer A."/>
            <person name="Rast P."/>
            <person name="Oberbeckmann S."/>
            <person name="Bunk B."/>
            <person name="Jeske O."/>
            <person name="Meyerdierks A."/>
            <person name="Storesund J.E."/>
            <person name="Kallscheuer N."/>
            <person name="Luecker S."/>
            <person name="Lage O.M."/>
            <person name="Pohl T."/>
            <person name="Merkel B.J."/>
            <person name="Hornburger P."/>
            <person name="Mueller R.-W."/>
            <person name="Bruemmer F."/>
            <person name="Labrenz M."/>
            <person name="Spormann A.M."/>
            <person name="Op den Camp H."/>
            <person name="Overmann J."/>
            <person name="Amann R."/>
            <person name="Jetten M.S.M."/>
            <person name="Mascher T."/>
            <person name="Medema M.H."/>
            <person name="Devos D.P."/>
            <person name="Kaster A.-K."/>
            <person name="Ovreas L."/>
            <person name="Rohde M."/>
            <person name="Galperin M.Y."/>
            <person name="Jogler C."/>
        </authorList>
    </citation>
    <scope>NUCLEOTIDE SEQUENCE [LARGE SCALE GENOMIC DNA]</scope>
    <source>
        <strain evidence="2 3">Pan216</strain>
    </source>
</reference>
<name>A0A518B4C9_9BACT</name>
<protein>
    <submittedName>
        <fullName evidence="2">Chemotaxis protein CheW</fullName>
    </submittedName>
</protein>
<dbReference type="SUPFAM" id="SSF50341">
    <property type="entry name" value="CheW-like"/>
    <property type="match status" value="1"/>
</dbReference>
<keyword evidence="3" id="KW-1185">Reference proteome</keyword>
<evidence type="ECO:0000259" key="1">
    <source>
        <dbReference type="PROSITE" id="PS50851"/>
    </source>
</evidence>
<dbReference type="Gene3D" id="2.30.30.40">
    <property type="entry name" value="SH3 Domains"/>
    <property type="match status" value="1"/>
</dbReference>
<dbReference type="KEGG" id="knv:Pan216_27000"/>
<dbReference type="GO" id="GO:0005829">
    <property type="term" value="C:cytosol"/>
    <property type="evidence" value="ECO:0007669"/>
    <property type="project" value="TreeGrafter"/>
</dbReference>
<dbReference type="InterPro" id="IPR036061">
    <property type="entry name" value="CheW-like_dom_sf"/>
</dbReference>
<gene>
    <name evidence="2" type="primary">cheW_2</name>
    <name evidence="2" type="ORF">Pan216_27000</name>
</gene>
<dbReference type="Gene3D" id="2.40.50.180">
    <property type="entry name" value="CheA-289, Domain 4"/>
    <property type="match status" value="1"/>
</dbReference>
<dbReference type="EMBL" id="CP036279">
    <property type="protein sequence ID" value="QDU61835.1"/>
    <property type="molecule type" value="Genomic_DNA"/>
</dbReference>
<dbReference type="PANTHER" id="PTHR22617:SF43">
    <property type="entry name" value="PROTEIN PILI"/>
    <property type="match status" value="1"/>
</dbReference>
<dbReference type="Pfam" id="PF01584">
    <property type="entry name" value="CheW"/>
    <property type="match status" value="1"/>
</dbReference>
<evidence type="ECO:0000313" key="2">
    <source>
        <dbReference type="EMBL" id="QDU61835.1"/>
    </source>
</evidence>